<evidence type="ECO:0000313" key="2">
    <source>
        <dbReference type="EMBL" id="KAH3861819.1"/>
    </source>
</evidence>
<protein>
    <recommendedName>
        <fullName evidence="1">Mutator-like transposase domain-containing protein</fullName>
    </recommendedName>
</protein>
<accession>A0A9D4LQ59</accession>
<gene>
    <name evidence="2" type="ORF">DPMN_024770</name>
</gene>
<reference evidence="2" key="1">
    <citation type="journal article" date="2019" name="bioRxiv">
        <title>The Genome of the Zebra Mussel, Dreissena polymorpha: A Resource for Invasive Species Research.</title>
        <authorList>
            <person name="McCartney M.A."/>
            <person name="Auch B."/>
            <person name="Kono T."/>
            <person name="Mallez S."/>
            <person name="Zhang Y."/>
            <person name="Obille A."/>
            <person name="Becker A."/>
            <person name="Abrahante J.E."/>
            <person name="Garbe J."/>
            <person name="Badalamenti J.P."/>
            <person name="Herman A."/>
            <person name="Mangelson H."/>
            <person name="Liachko I."/>
            <person name="Sullivan S."/>
            <person name="Sone E.D."/>
            <person name="Koren S."/>
            <person name="Silverstein K.A.T."/>
            <person name="Beckman K.B."/>
            <person name="Gohl D.M."/>
        </authorList>
    </citation>
    <scope>NUCLEOTIDE SEQUENCE</scope>
    <source>
        <strain evidence="2">Duluth1</strain>
        <tissue evidence="2">Whole animal</tissue>
    </source>
</reference>
<comment type="caution">
    <text evidence="2">The sequence shown here is derived from an EMBL/GenBank/DDBJ whole genome shotgun (WGS) entry which is preliminary data.</text>
</comment>
<evidence type="ECO:0000313" key="3">
    <source>
        <dbReference type="Proteomes" id="UP000828390"/>
    </source>
</evidence>
<name>A0A9D4LQ59_DREPO</name>
<dbReference type="AlphaFoldDB" id="A0A9D4LQ59"/>
<keyword evidence="3" id="KW-1185">Reference proteome</keyword>
<dbReference type="Pfam" id="PF20700">
    <property type="entry name" value="Mutator"/>
    <property type="match status" value="1"/>
</dbReference>
<dbReference type="EMBL" id="JAIWYP010000002">
    <property type="protein sequence ID" value="KAH3861819.1"/>
    <property type="molecule type" value="Genomic_DNA"/>
</dbReference>
<sequence>MELSNTIKKPRGPSAGVLNEMILLPVMKSKMGMADVSLVLSCLNIKPPSDSLMQKKMNLMSDKATAVNEEEMCNKRAKMALVCSPFFTRPCSLLTGSLNSVI</sequence>
<dbReference type="Proteomes" id="UP000828390">
    <property type="component" value="Unassembled WGS sequence"/>
</dbReference>
<reference evidence="2" key="2">
    <citation type="submission" date="2020-11" db="EMBL/GenBank/DDBJ databases">
        <authorList>
            <person name="McCartney M.A."/>
            <person name="Auch B."/>
            <person name="Kono T."/>
            <person name="Mallez S."/>
            <person name="Becker A."/>
            <person name="Gohl D.M."/>
            <person name="Silverstein K.A.T."/>
            <person name="Koren S."/>
            <person name="Bechman K.B."/>
            <person name="Herman A."/>
            <person name="Abrahante J.E."/>
            <person name="Garbe J."/>
        </authorList>
    </citation>
    <scope>NUCLEOTIDE SEQUENCE</scope>
    <source>
        <strain evidence="2">Duluth1</strain>
        <tissue evidence="2">Whole animal</tissue>
    </source>
</reference>
<evidence type="ECO:0000259" key="1">
    <source>
        <dbReference type="Pfam" id="PF20700"/>
    </source>
</evidence>
<proteinExistence type="predicted"/>
<organism evidence="2 3">
    <name type="scientific">Dreissena polymorpha</name>
    <name type="common">Zebra mussel</name>
    <name type="synonym">Mytilus polymorpha</name>
    <dbReference type="NCBI Taxonomy" id="45954"/>
    <lineage>
        <taxon>Eukaryota</taxon>
        <taxon>Metazoa</taxon>
        <taxon>Spiralia</taxon>
        <taxon>Lophotrochozoa</taxon>
        <taxon>Mollusca</taxon>
        <taxon>Bivalvia</taxon>
        <taxon>Autobranchia</taxon>
        <taxon>Heteroconchia</taxon>
        <taxon>Euheterodonta</taxon>
        <taxon>Imparidentia</taxon>
        <taxon>Neoheterodontei</taxon>
        <taxon>Myida</taxon>
        <taxon>Dreissenoidea</taxon>
        <taxon>Dreissenidae</taxon>
        <taxon>Dreissena</taxon>
    </lineage>
</organism>
<dbReference type="InterPro" id="IPR049012">
    <property type="entry name" value="Mutator_transp_dom"/>
</dbReference>
<feature type="domain" description="Mutator-like transposase" evidence="1">
    <location>
        <begin position="9"/>
        <end position="82"/>
    </location>
</feature>